<dbReference type="AlphaFoldDB" id="A0A7T4EFI3"/>
<protein>
    <submittedName>
        <fullName evidence="3">ABC transporter family substrate-binding protein</fullName>
    </submittedName>
</protein>
<dbReference type="PANTHER" id="PTHR30290:SF65">
    <property type="entry name" value="MONOACYL PHOSPHATIDYLINOSITOL TETRAMANNOSIDE-BINDING PROTEIN LPQW-RELATED"/>
    <property type="match status" value="1"/>
</dbReference>
<dbReference type="RefSeq" id="WP_084036620.1">
    <property type="nucleotide sequence ID" value="NZ_CP066007.1"/>
</dbReference>
<feature type="signal peptide" evidence="1">
    <location>
        <begin position="1"/>
        <end position="25"/>
    </location>
</feature>
<dbReference type="PROSITE" id="PS51257">
    <property type="entry name" value="PROKAR_LIPOPROTEIN"/>
    <property type="match status" value="1"/>
</dbReference>
<dbReference type="CDD" id="cd08501">
    <property type="entry name" value="PBP2_Lpqw"/>
    <property type="match status" value="1"/>
</dbReference>
<dbReference type="Gene3D" id="3.40.190.10">
    <property type="entry name" value="Periplasmic binding protein-like II"/>
    <property type="match status" value="1"/>
</dbReference>
<organism evidence="3 4">
    <name type="scientific">Corynebacterium glucuronolyticum</name>
    <dbReference type="NCBI Taxonomy" id="39791"/>
    <lineage>
        <taxon>Bacteria</taxon>
        <taxon>Bacillati</taxon>
        <taxon>Actinomycetota</taxon>
        <taxon>Actinomycetes</taxon>
        <taxon>Mycobacteriales</taxon>
        <taxon>Corynebacteriaceae</taxon>
        <taxon>Corynebacterium</taxon>
    </lineage>
</organism>
<dbReference type="GO" id="GO:0043190">
    <property type="term" value="C:ATP-binding cassette (ABC) transporter complex"/>
    <property type="evidence" value="ECO:0007669"/>
    <property type="project" value="InterPro"/>
</dbReference>
<dbReference type="Proteomes" id="UP000596145">
    <property type="component" value="Chromosome"/>
</dbReference>
<feature type="chain" id="PRO_5038364241" evidence="1">
    <location>
        <begin position="26"/>
        <end position="568"/>
    </location>
</feature>
<dbReference type="Gene3D" id="3.90.76.10">
    <property type="entry name" value="Dipeptide-binding Protein, Domain 1"/>
    <property type="match status" value="1"/>
</dbReference>
<evidence type="ECO:0000313" key="4">
    <source>
        <dbReference type="Proteomes" id="UP000596145"/>
    </source>
</evidence>
<dbReference type="EMBL" id="CP066007">
    <property type="protein sequence ID" value="QQB46444.1"/>
    <property type="molecule type" value="Genomic_DNA"/>
</dbReference>
<reference evidence="3 4" key="1">
    <citation type="submission" date="2020-12" db="EMBL/GenBank/DDBJ databases">
        <title>FDA dAtabase for Regulatory Grade micrObial Sequences (FDA-ARGOS): Supporting development and validation of Infectious Disease Dx tests.</title>
        <authorList>
            <person name="Sproer C."/>
            <person name="Gronow S."/>
            <person name="Severitt S."/>
            <person name="Schroder I."/>
            <person name="Tallon L."/>
            <person name="Sadzewicz L."/>
            <person name="Zhao X."/>
            <person name="Boylan J."/>
            <person name="Ott S."/>
            <person name="Bowen H."/>
            <person name="Vavikolanu K."/>
            <person name="Mehta A."/>
            <person name="Aluvathingal J."/>
            <person name="Nadendla S."/>
            <person name="Lowell S."/>
            <person name="Myers T."/>
            <person name="Yan Y."/>
            <person name="Sichtig H."/>
        </authorList>
    </citation>
    <scope>NUCLEOTIDE SEQUENCE [LARGE SCALE GENOMIC DNA]</scope>
    <source>
        <strain evidence="3 4">FDAARGOS_1053</strain>
    </source>
</reference>
<sequence>MKVRPLPTKLAAILAASALVFTGCASNNSGSSEANSSSKASNSSDNQAIEVKAADYNETPYDQVKDGGELVTPITEISPQQNRNHADAPLYTLNLWRWYNPQFVLFDGEGNYSINDDYLTDVKEEIKDGNTVVTFTIRDEAKYNDGTDMDWRTFHATWKINNGESDEFKPNATDGYDRITSVEQGETPKQAVITFRGTYPWWQSLFNEPAHPALEDPANYNDYVNKVHPEWGAGPYTVDYVDFNKGEAVFKRNDNWWGDKGKLDRRIFRQMEADASINAFKNGEVDVTSVSARDRWAAVEGMDGIEKKIGHKPKISLLTLNAKSPQLSDIKVREGIVTGIDRETLSKIWFQGLPYQETPPGSFIIHSFQPTYQDNFSKVVSYDPEKANKILDEAGWVKGSDGIREKDGQKLSLRYVLTGAEEITKNTASAFQKMMKEIGVDIKIEERPSSEFSNIYTARDFDLFPMGFTSSDPFGVAFFDQTYGSDSDLNVSSTGDAAGDAKIKELQDLPTRDEQTARSNEIEPEFLQRFGIVPMYAGPDMFAQKEGLANVGAYGFAIVKPQNIGWKK</sequence>
<dbReference type="PANTHER" id="PTHR30290">
    <property type="entry name" value="PERIPLASMIC BINDING COMPONENT OF ABC TRANSPORTER"/>
    <property type="match status" value="1"/>
</dbReference>
<dbReference type="Gene3D" id="3.10.105.10">
    <property type="entry name" value="Dipeptide-binding Protein, Domain 3"/>
    <property type="match status" value="1"/>
</dbReference>
<dbReference type="GO" id="GO:0042597">
    <property type="term" value="C:periplasmic space"/>
    <property type="evidence" value="ECO:0007669"/>
    <property type="project" value="UniProtKB-ARBA"/>
</dbReference>
<name>A0A7T4EFI3_9CORY</name>
<dbReference type="SUPFAM" id="SSF53850">
    <property type="entry name" value="Periplasmic binding protein-like II"/>
    <property type="match status" value="1"/>
</dbReference>
<dbReference type="GO" id="GO:1904680">
    <property type="term" value="F:peptide transmembrane transporter activity"/>
    <property type="evidence" value="ECO:0007669"/>
    <property type="project" value="TreeGrafter"/>
</dbReference>
<gene>
    <name evidence="3" type="ORF">I6I10_00320</name>
</gene>
<dbReference type="GeneID" id="92759253"/>
<accession>A0A7T4EFI3</accession>
<dbReference type="OrthoDB" id="7888869at2"/>
<dbReference type="GO" id="GO:0015833">
    <property type="term" value="P:peptide transport"/>
    <property type="evidence" value="ECO:0007669"/>
    <property type="project" value="TreeGrafter"/>
</dbReference>
<evidence type="ECO:0000259" key="2">
    <source>
        <dbReference type="Pfam" id="PF00496"/>
    </source>
</evidence>
<dbReference type="InterPro" id="IPR000914">
    <property type="entry name" value="SBP_5_dom"/>
</dbReference>
<evidence type="ECO:0000313" key="3">
    <source>
        <dbReference type="EMBL" id="QQB46444.1"/>
    </source>
</evidence>
<feature type="domain" description="Solute-binding protein family 5" evidence="2">
    <location>
        <begin position="124"/>
        <end position="487"/>
    </location>
</feature>
<dbReference type="InterPro" id="IPR039424">
    <property type="entry name" value="SBP_5"/>
</dbReference>
<keyword evidence="1" id="KW-0732">Signal</keyword>
<evidence type="ECO:0000256" key="1">
    <source>
        <dbReference type="SAM" id="SignalP"/>
    </source>
</evidence>
<dbReference type="Pfam" id="PF00496">
    <property type="entry name" value="SBP_bac_5"/>
    <property type="match status" value="1"/>
</dbReference>
<proteinExistence type="predicted"/>